<dbReference type="PANTHER" id="PTHR42928:SF5">
    <property type="entry name" value="BLR1237 PROTEIN"/>
    <property type="match status" value="1"/>
</dbReference>
<dbReference type="CDD" id="cd07012">
    <property type="entry name" value="PBP2_Bug_TTT"/>
    <property type="match status" value="1"/>
</dbReference>
<dbReference type="InterPro" id="IPR042100">
    <property type="entry name" value="Bug_dom1"/>
</dbReference>
<feature type="signal peptide" evidence="2">
    <location>
        <begin position="1"/>
        <end position="25"/>
    </location>
</feature>
<dbReference type="PIRSF" id="PIRSF017082">
    <property type="entry name" value="YflP"/>
    <property type="match status" value="1"/>
</dbReference>
<evidence type="ECO:0000313" key="3">
    <source>
        <dbReference type="EMBL" id="MDO1534323.1"/>
    </source>
</evidence>
<dbReference type="SUPFAM" id="SSF53850">
    <property type="entry name" value="Periplasmic binding protein-like II"/>
    <property type="match status" value="1"/>
</dbReference>
<dbReference type="InterPro" id="IPR005064">
    <property type="entry name" value="BUG"/>
</dbReference>
<organism evidence="3 4">
    <name type="scientific">Variovorax ginsengisoli</name>
    <dbReference type="NCBI Taxonomy" id="363844"/>
    <lineage>
        <taxon>Bacteria</taxon>
        <taxon>Pseudomonadati</taxon>
        <taxon>Pseudomonadota</taxon>
        <taxon>Betaproteobacteria</taxon>
        <taxon>Burkholderiales</taxon>
        <taxon>Comamonadaceae</taxon>
        <taxon>Variovorax</taxon>
    </lineage>
</organism>
<dbReference type="Gene3D" id="3.40.190.10">
    <property type="entry name" value="Periplasmic binding protein-like II"/>
    <property type="match status" value="1"/>
</dbReference>
<comment type="caution">
    <text evidence="3">The sequence shown here is derived from an EMBL/GenBank/DDBJ whole genome shotgun (WGS) entry which is preliminary data.</text>
</comment>
<dbReference type="PANTHER" id="PTHR42928">
    <property type="entry name" value="TRICARBOXYLATE-BINDING PROTEIN"/>
    <property type="match status" value="1"/>
</dbReference>
<dbReference type="EMBL" id="JAUKVY010000013">
    <property type="protein sequence ID" value="MDO1534323.1"/>
    <property type="molecule type" value="Genomic_DNA"/>
</dbReference>
<keyword evidence="2" id="KW-0732">Signal</keyword>
<dbReference type="Pfam" id="PF03401">
    <property type="entry name" value="TctC"/>
    <property type="match status" value="1"/>
</dbReference>
<proteinExistence type="inferred from homology"/>
<sequence length="327" mass="34042">MKTSVFTRNAIAGSLMALASLASQAAQSSEYPNRPIRMVLGYTPGGAADQVARDLAPAMEKVLGQTVVIDYKPGAGGAIAGDLLANSPADGYTIGLIDGGPLTIIPHAHKVGYDPMTSFAYVGIVSQSPLVILVNPSVPATNLPELTALMRKAPGSLNYSTSGLGTIHHLSGELLKAATKTDMVHVPYRGSGPAMTDLMGGVVKVSFATIAPAVAVVQSGRARAIAVTSTREVPTLPGVKPVAEQGVPGYDAQGVFLIAAPKNLPAPILAKLNEALNSALSTPSVRDRFVSLGSVVRLSTPQEAQDLVRKDYQKWGALIREQNIVFE</sequence>
<feature type="chain" id="PRO_5045644854" evidence="2">
    <location>
        <begin position="26"/>
        <end position="327"/>
    </location>
</feature>
<gene>
    <name evidence="3" type="ORF">Q2T77_18700</name>
</gene>
<evidence type="ECO:0000256" key="2">
    <source>
        <dbReference type="SAM" id="SignalP"/>
    </source>
</evidence>
<dbReference type="Gene3D" id="3.40.190.150">
    <property type="entry name" value="Bordetella uptake gene, domain 1"/>
    <property type="match status" value="1"/>
</dbReference>
<dbReference type="RefSeq" id="WP_301811863.1">
    <property type="nucleotide sequence ID" value="NZ_JAUJZH010000013.1"/>
</dbReference>
<dbReference type="Proteomes" id="UP001169027">
    <property type="component" value="Unassembled WGS sequence"/>
</dbReference>
<name>A0ABT8S677_9BURK</name>
<protein>
    <submittedName>
        <fullName evidence="3">Tripartite tricarboxylate transporter substrate binding protein</fullName>
    </submittedName>
</protein>
<comment type="similarity">
    <text evidence="1">Belongs to the UPF0065 (bug) family.</text>
</comment>
<evidence type="ECO:0000256" key="1">
    <source>
        <dbReference type="ARBA" id="ARBA00006987"/>
    </source>
</evidence>
<accession>A0ABT8S677</accession>
<evidence type="ECO:0000313" key="4">
    <source>
        <dbReference type="Proteomes" id="UP001169027"/>
    </source>
</evidence>
<reference evidence="3" key="1">
    <citation type="submission" date="2023-06" db="EMBL/GenBank/DDBJ databases">
        <authorList>
            <person name="Jiang Y."/>
            <person name="Liu Q."/>
        </authorList>
    </citation>
    <scope>NUCLEOTIDE SEQUENCE</scope>
    <source>
        <strain evidence="3">CGMCC 1.12090</strain>
    </source>
</reference>
<keyword evidence="4" id="KW-1185">Reference proteome</keyword>